<reference evidence="5" key="1">
    <citation type="submission" date="2025-08" db="UniProtKB">
        <authorList>
            <consortium name="RefSeq"/>
        </authorList>
    </citation>
    <scope>IDENTIFICATION</scope>
    <source>
        <tissue evidence="5">Whole organism</tissue>
    </source>
</reference>
<dbReference type="InterPro" id="IPR009003">
    <property type="entry name" value="Peptidase_S1_PA"/>
</dbReference>
<dbReference type="InterPro" id="IPR001314">
    <property type="entry name" value="Peptidase_S1A"/>
</dbReference>
<dbReference type="OrthoDB" id="5597713at2759"/>
<dbReference type="PROSITE" id="PS50240">
    <property type="entry name" value="TRYPSIN_DOM"/>
    <property type="match status" value="1"/>
</dbReference>
<keyword evidence="1" id="KW-1015">Disulfide bond</keyword>
<dbReference type="SMART" id="SM00020">
    <property type="entry name" value="Tryp_SPc"/>
    <property type="match status" value="1"/>
</dbReference>
<name>A0A9C6U539_FRAOC</name>
<evidence type="ECO:0000313" key="4">
    <source>
        <dbReference type="Proteomes" id="UP000504606"/>
    </source>
</evidence>
<evidence type="ECO:0000256" key="2">
    <source>
        <dbReference type="SAM" id="SignalP"/>
    </source>
</evidence>
<dbReference type="PANTHER" id="PTHR24260:SF145">
    <property type="entry name" value="FI17609P1-RELATED"/>
    <property type="match status" value="1"/>
</dbReference>
<dbReference type="PRINTS" id="PR00722">
    <property type="entry name" value="CHYMOTRYPSIN"/>
</dbReference>
<dbReference type="Gene3D" id="2.40.10.10">
    <property type="entry name" value="Trypsin-like serine proteases"/>
    <property type="match status" value="1"/>
</dbReference>
<dbReference type="SUPFAM" id="SSF50494">
    <property type="entry name" value="Trypsin-like serine proteases"/>
    <property type="match status" value="1"/>
</dbReference>
<dbReference type="InterPro" id="IPR043504">
    <property type="entry name" value="Peptidase_S1_PA_chymotrypsin"/>
</dbReference>
<proteinExistence type="predicted"/>
<dbReference type="PANTHER" id="PTHR24260">
    <property type="match status" value="1"/>
</dbReference>
<organism evidence="4 5">
    <name type="scientific">Frankliniella occidentalis</name>
    <name type="common">Western flower thrips</name>
    <name type="synonym">Euthrips occidentalis</name>
    <dbReference type="NCBI Taxonomy" id="133901"/>
    <lineage>
        <taxon>Eukaryota</taxon>
        <taxon>Metazoa</taxon>
        <taxon>Ecdysozoa</taxon>
        <taxon>Arthropoda</taxon>
        <taxon>Hexapoda</taxon>
        <taxon>Insecta</taxon>
        <taxon>Pterygota</taxon>
        <taxon>Neoptera</taxon>
        <taxon>Paraneoptera</taxon>
        <taxon>Thysanoptera</taxon>
        <taxon>Terebrantia</taxon>
        <taxon>Thripoidea</taxon>
        <taxon>Thripidae</taxon>
        <taxon>Frankliniella</taxon>
    </lineage>
</organism>
<feature type="domain" description="Peptidase S1" evidence="3">
    <location>
        <begin position="33"/>
        <end position="272"/>
    </location>
</feature>
<dbReference type="CDD" id="cd00190">
    <property type="entry name" value="Tryp_SPc"/>
    <property type="match status" value="1"/>
</dbReference>
<dbReference type="Pfam" id="PF00089">
    <property type="entry name" value="Trypsin"/>
    <property type="match status" value="1"/>
</dbReference>
<keyword evidence="4" id="KW-1185">Reference proteome</keyword>
<evidence type="ECO:0000256" key="1">
    <source>
        <dbReference type="ARBA" id="ARBA00023157"/>
    </source>
</evidence>
<dbReference type="GO" id="GO:0006508">
    <property type="term" value="P:proteolysis"/>
    <property type="evidence" value="ECO:0007669"/>
    <property type="project" value="InterPro"/>
</dbReference>
<dbReference type="PROSITE" id="PS51257">
    <property type="entry name" value="PROKAR_LIPOPROTEIN"/>
    <property type="match status" value="1"/>
</dbReference>
<protein>
    <submittedName>
        <fullName evidence="5">Brachyurin</fullName>
    </submittedName>
</protein>
<dbReference type="Proteomes" id="UP000504606">
    <property type="component" value="Unplaced"/>
</dbReference>
<dbReference type="InterPro" id="IPR001254">
    <property type="entry name" value="Trypsin_dom"/>
</dbReference>
<dbReference type="KEGG" id="foc:113202896"/>
<sequence>MPNMRLLLLLSLTLSCSLARSVDSGVARSGVGIVGPGSVAGDQQFPWQALVRMDSNFACGGSILSASWILTAAQCVRGFSRFSVMVGSTYASYQYSEQNKWQEIGSRQAIYHEDFNNSSYLSNDIGLIQLSSPITWTAYTSPIPLPSLDASNTFSGWPTTLSGFGSYGTNGWALSNRLRYVNLVIMDNDQCAATLGDDSIRPTNMCTPGSLDTPVGACNGDAGSPLVVLQGYGLVYQQVGIVSYSSMNDCGSKPTVFTRVTPYLDWISNHTGIVFPA</sequence>
<feature type="chain" id="PRO_5038910197" evidence="2">
    <location>
        <begin position="20"/>
        <end position="277"/>
    </location>
</feature>
<feature type="signal peptide" evidence="2">
    <location>
        <begin position="1"/>
        <end position="19"/>
    </location>
</feature>
<gene>
    <name evidence="5" type="primary">LOC113202896</name>
</gene>
<evidence type="ECO:0000313" key="5">
    <source>
        <dbReference type="RefSeq" id="XP_052121793.1"/>
    </source>
</evidence>
<dbReference type="RefSeq" id="XP_052121793.1">
    <property type="nucleotide sequence ID" value="XM_052265833.1"/>
</dbReference>
<keyword evidence="2" id="KW-0732">Signal</keyword>
<dbReference type="AlphaFoldDB" id="A0A9C6U539"/>
<evidence type="ECO:0000259" key="3">
    <source>
        <dbReference type="PROSITE" id="PS50240"/>
    </source>
</evidence>
<dbReference type="FunFam" id="2.40.10.10:FF:000068">
    <property type="entry name" value="transmembrane protease serine 2"/>
    <property type="match status" value="1"/>
</dbReference>
<dbReference type="GO" id="GO:0004252">
    <property type="term" value="F:serine-type endopeptidase activity"/>
    <property type="evidence" value="ECO:0007669"/>
    <property type="project" value="InterPro"/>
</dbReference>
<accession>A0A9C6U539</accession>
<dbReference type="InterPro" id="IPR051333">
    <property type="entry name" value="CLIP_Serine_Protease"/>
</dbReference>
<dbReference type="GeneID" id="113202896"/>